<evidence type="ECO:0000256" key="3">
    <source>
        <dbReference type="PROSITE-ProRule" id="PRU01282"/>
    </source>
</evidence>
<keyword evidence="1" id="KW-1015">Disulfide bond</keyword>
<dbReference type="NCBIfam" id="TIGR01617">
    <property type="entry name" value="arsC_related"/>
    <property type="match status" value="1"/>
</dbReference>
<proteinExistence type="inferred from homology"/>
<evidence type="ECO:0000256" key="1">
    <source>
        <dbReference type="ARBA" id="ARBA00023157"/>
    </source>
</evidence>
<dbReference type="AlphaFoldDB" id="A0A1I1IDC9"/>
<dbReference type="RefSeq" id="WP_218147224.1">
    <property type="nucleotide sequence ID" value="NZ_FOLT01000005.1"/>
</dbReference>
<dbReference type="PANTHER" id="PTHR30041:SF8">
    <property type="entry name" value="PROTEIN YFFB"/>
    <property type="match status" value="1"/>
</dbReference>
<evidence type="ECO:0000256" key="2">
    <source>
        <dbReference type="ARBA" id="ARBA00023284"/>
    </source>
</evidence>
<keyword evidence="2" id="KW-0676">Redox-active center</keyword>
<dbReference type="Proteomes" id="UP000199612">
    <property type="component" value="Unassembled WGS sequence"/>
</dbReference>
<comment type="similarity">
    <text evidence="3">Belongs to the ArsC family.</text>
</comment>
<evidence type="ECO:0000313" key="4">
    <source>
        <dbReference type="EMBL" id="SFC34266.1"/>
    </source>
</evidence>
<dbReference type="PROSITE" id="PS51353">
    <property type="entry name" value="ARSC"/>
    <property type="match status" value="1"/>
</dbReference>
<reference evidence="5" key="1">
    <citation type="submission" date="2016-10" db="EMBL/GenBank/DDBJ databases">
        <authorList>
            <person name="Varghese N."/>
            <person name="Submissions S."/>
        </authorList>
    </citation>
    <scope>NUCLEOTIDE SEQUENCE [LARGE SCALE GENOMIC DNA]</scope>
    <source>
        <strain evidence="5">DSM 23664</strain>
    </source>
</reference>
<dbReference type="CDD" id="cd03036">
    <property type="entry name" value="ArsC_like"/>
    <property type="match status" value="1"/>
</dbReference>
<organism evidence="4 5">
    <name type="scientific">Alkalibacterium subtropicum</name>
    <dbReference type="NCBI Taxonomy" id="753702"/>
    <lineage>
        <taxon>Bacteria</taxon>
        <taxon>Bacillati</taxon>
        <taxon>Bacillota</taxon>
        <taxon>Bacilli</taxon>
        <taxon>Lactobacillales</taxon>
        <taxon>Carnobacteriaceae</taxon>
        <taxon>Alkalibacterium</taxon>
    </lineage>
</organism>
<gene>
    <name evidence="4" type="ORF">SAMN04488102_10566</name>
</gene>
<sequence length="117" mass="13460">MDFYCHPRCSTCKKAQKWLEEREIPYTFINLLETSPSKETWVKILSGTDRTVKSFFNTSGNVYRENNLKEKVPGMSIEEAAEWLSTNGVVVKRPLAMDGDKLTVGFKEDTYAEVWAK</sequence>
<dbReference type="EMBL" id="FOLT01000005">
    <property type="protein sequence ID" value="SFC34266.1"/>
    <property type="molecule type" value="Genomic_DNA"/>
</dbReference>
<dbReference type="SUPFAM" id="SSF52833">
    <property type="entry name" value="Thioredoxin-like"/>
    <property type="match status" value="1"/>
</dbReference>
<dbReference type="Pfam" id="PF03960">
    <property type="entry name" value="ArsC"/>
    <property type="match status" value="1"/>
</dbReference>
<accession>A0A1I1IDC9</accession>
<dbReference type="STRING" id="753702.SAMN04488102_10566"/>
<dbReference type="Gene3D" id="3.40.30.10">
    <property type="entry name" value="Glutaredoxin"/>
    <property type="match status" value="1"/>
</dbReference>
<keyword evidence="5" id="KW-1185">Reference proteome</keyword>
<dbReference type="InterPro" id="IPR006660">
    <property type="entry name" value="Arsenate_reductase-like"/>
</dbReference>
<protein>
    <submittedName>
        <fullName evidence="4">Arsenate reductase</fullName>
    </submittedName>
</protein>
<evidence type="ECO:0000313" key="5">
    <source>
        <dbReference type="Proteomes" id="UP000199612"/>
    </source>
</evidence>
<dbReference type="PANTHER" id="PTHR30041">
    <property type="entry name" value="ARSENATE REDUCTASE"/>
    <property type="match status" value="1"/>
</dbReference>
<name>A0A1I1IDC9_9LACT</name>
<dbReference type="InterPro" id="IPR006504">
    <property type="entry name" value="Tscrpt_reg_Spx/MgsR"/>
</dbReference>
<dbReference type="InterPro" id="IPR036249">
    <property type="entry name" value="Thioredoxin-like_sf"/>
</dbReference>